<dbReference type="Pfam" id="PF00534">
    <property type="entry name" value="Glycos_transf_1"/>
    <property type="match status" value="1"/>
</dbReference>
<sequence length="403" mass="45573">MHDFPKDIALVHEWFSPRSSGGSEQVVRAVDEIISSLGSSASLCALIDAESIRSESWLSGRSVNTSCIQGLPFGISHVQSYLPLLPYAIEQIDLKEYPLVISSSHLVAKGVLTSPDQLHLSYIHTPVRYAWDQMEVYLQRSFLRRIGCGPVIRWQLHKLRQWDQLSSARVDCLLANSRFTARRILKYWGRESIVVHPPVDVDRFTFTQDRDDYYLCLCRLVPNKKVDLVVRAFNSLGLPLLIVGDGPERSFLKRIAGPNVKIMGYQNKQIVEDLMQKCRAYVYAGVEDFGIAPVEAMASGAPVIALGKGGLLDTVRCASRGIQSSTGILFQHQKVQSLIEAINWFEEKKLWEQMSSEAINEWAQKFSHDEFSKKFEVVLNKAWHAHLNKCTISSSDPFEFKKS</sequence>
<evidence type="ECO:0000313" key="3">
    <source>
        <dbReference type="Proteomes" id="UP000001420"/>
    </source>
</evidence>
<dbReference type="OrthoDB" id="9801609at2"/>
<dbReference type="CAZy" id="GT4">
    <property type="family name" value="Glycosyltransferase Family 4"/>
</dbReference>
<feature type="domain" description="Glycosyl transferase family 1" evidence="1">
    <location>
        <begin position="208"/>
        <end position="357"/>
    </location>
</feature>
<dbReference type="PANTHER" id="PTHR45947:SF3">
    <property type="entry name" value="SULFOQUINOVOSYL TRANSFERASE SQD2"/>
    <property type="match status" value="1"/>
</dbReference>
<organism evidence="2 3">
    <name type="scientific">Prochlorococcus marinus (strain SARG / CCMP1375 / SS120)</name>
    <dbReference type="NCBI Taxonomy" id="167539"/>
    <lineage>
        <taxon>Bacteria</taxon>
        <taxon>Bacillati</taxon>
        <taxon>Cyanobacteriota</taxon>
        <taxon>Cyanophyceae</taxon>
        <taxon>Synechococcales</taxon>
        <taxon>Prochlorococcaceae</taxon>
        <taxon>Prochlorococcus</taxon>
    </lineage>
</organism>
<dbReference type="SUPFAM" id="SSF53756">
    <property type="entry name" value="UDP-Glycosyltransferase/glycogen phosphorylase"/>
    <property type="match status" value="1"/>
</dbReference>
<dbReference type="PANTHER" id="PTHR45947">
    <property type="entry name" value="SULFOQUINOVOSYL TRANSFERASE SQD2"/>
    <property type="match status" value="1"/>
</dbReference>
<evidence type="ECO:0000313" key="2">
    <source>
        <dbReference type="EMBL" id="AAQ00436.1"/>
    </source>
</evidence>
<gene>
    <name evidence="2" type="primary">rfaG</name>
    <name evidence="2" type="ordered locus">Pro_1392</name>
</gene>
<dbReference type="AlphaFoldDB" id="Q7VAR5"/>
<dbReference type="KEGG" id="pma:Pro_1392"/>
<dbReference type="Proteomes" id="UP000001420">
    <property type="component" value="Chromosome"/>
</dbReference>
<dbReference type="EnsemblBacteria" id="AAQ00436">
    <property type="protein sequence ID" value="AAQ00436"/>
    <property type="gene ID" value="Pro_1392"/>
</dbReference>
<dbReference type="InterPro" id="IPR001296">
    <property type="entry name" value="Glyco_trans_1"/>
</dbReference>
<dbReference type="RefSeq" id="WP_011125543.1">
    <property type="nucleotide sequence ID" value="NC_005042.1"/>
</dbReference>
<dbReference type="HOGENOM" id="CLU_041001_0_0_3"/>
<reference evidence="2 3" key="1">
    <citation type="journal article" date="2003" name="Proc. Natl. Acad. Sci. U.S.A.">
        <title>Genome sequence of the cyanobacterium Prochlorococcus marinus SS120, a nearly minimal oxyphototrophic genome.</title>
        <authorList>
            <person name="Dufresne A."/>
            <person name="Salanoubat M."/>
            <person name="Partensky F."/>
            <person name="Artiguenave F."/>
            <person name="Axmann I.M."/>
            <person name="Barbe V."/>
            <person name="Duprat S."/>
            <person name="Galperin M.Y."/>
            <person name="Koonin E.V."/>
            <person name="Le Gall F."/>
            <person name="Makarova K.S."/>
            <person name="Ostrowski M."/>
            <person name="Oztas S."/>
            <person name="Robert C."/>
            <person name="Rogozin I.B."/>
            <person name="Scanlan D.J."/>
            <person name="Tandeau de Marsac N."/>
            <person name="Weissenbach J."/>
            <person name="Wincker P."/>
            <person name="Wolf Y.I."/>
            <person name="Hess W.R."/>
        </authorList>
    </citation>
    <scope>NUCLEOTIDE SEQUENCE [LARGE SCALE GENOMIC DNA]</scope>
    <source>
        <strain evidence="3">SARG / CCMP1375 / SS120</strain>
    </source>
</reference>
<keyword evidence="3" id="KW-1185">Reference proteome</keyword>
<protein>
    <submittedName>
        <fullName evidence="2">Glycosyltransferase</fullName>
    </submittedName>
</protein>
<accession>Q7VAR5</accession>
<name>Q7VAR5_PROMA</name>
<dbReference type="eggNOG" id="COG0438">
    <property type="taxonomic scope" value="Bacteria"/>
</dbReference>
<dbReference type="EMBL" id="AE017126">
    <property type="protein sequence ID" value="AAQ00436.1"/>
    <property type="molecule type" value="Genomic_DNA"/>
</dbReference>
<dbReference type="PATRIC" id="fig|167539.5.peg.1459"/>
<dbReference type="Gene3D" id="3.40.50.2000">
    <property type="entry name" value="Glycogen Phosphorylase B"/>
    <property type="match status" value="2"/>
</dbReference>
<dbReference type="STRING" id="167539.Pro_1392"/>
<dbReference type="InterPro" id="IPR050194">
    <property type="entry name" value="Glycosyltransferase_grp1"/>
</dbReference>
<proteinExistence type="predicted"/>
<dbReference type="GO" id="GO:0016757">
    <property type="term" value="F:glycosyltransferase activity"/>
    <property type="evidence" value="ECO:0007669"/>
    <property type="project" value="InterPro"/>
</dbReference>
<evidence type="ECO:0000259" key="1">
    <source>
        <dbReference type="Pfam" id="PF00534"/>
    </source>
</evidence>